<evidence type="ECO:0000259" key="2">
    <source>
        <dbReference type="Pfam" id="PF00703"/>
    </source>
</evidence>
<evidence type="ECO:0000259" key="3">
    <source>
        <dbReference type="Pfam" id="PF02836"/>
    </source>
</evidence>
<keyword evidence="5" id="KW-1185">Reference proteome</keyword>
<dbReference type="InterPro" id="IPR051913">
    <property type="entry name" value="GH2_Domain-Containing"/>
</dbReference>
<dbReference type="PANTHER" id="PTHR42732">
    <property type="entry name" value="BETA-GALACTOSIDASE"/>
    <property type="match status" value="1"/>
</dbReference>
<dbReference type="Gene3D" id="3.20.20.80">
    <property type="entry name" value="Glycosidases"/>
    <property type="match status" value="1"/>
</dbReference>
<dbReference type="InterPro" id="IPR017853">
    <property type="entry name" value="GH"/>
</dbReference>
<feature type="domain" description="Glycoside hydrolase family 2 catalytic" evidence="3">
    <location>
        <begin position="126"/>
        <end position="305"/>
    </location>
</feature>
<comment type="similarity">
    <text evidence="1">Belongs to the glycosyl hydrolase 2 family.</text>
</comment>
<accession>A0ABR9XGN9</accession>
<evidence type="ECO:0000313" key="5">
    <source>
        <dbReference type="Proteomes" id="UP000632774"/>
    </source>
</evidence>
<dbReference type="Pfam" id="PF02836">
    <property type="entry name" value="Glyco_hydro_2_C"/>
    <property type="match status" value="1"/>
</dbReference>
<dbReference type="SUPFAM" id="SSF49303">
    <property type="entry name" value="beta-Galactosidase/glucuronidase domain"/>
    <property type="match status" value="1"/>
</dbReference>
<dbReference type="Gene3D" id="2.60.40.10">
    <property type="entry name" value="Immunoglobulins"/>
    <property type="match status" value="1"/>
</dbReference>
<dbReference type="SUPFAM" id="SSF51445">
    <property type="entry name" value="(Trans)glycosidases"/>
    <property type="match status" value="1"/>
</dbReference>
<protein>
    <submittedName>
        <fullName evidence="4">Glycosyl hydrolase family 2</fullName>
    </submittedName>
</protein>
<dbReference type="InterPro" id="IPR006103">
    <property type="entry name" value="Glyco_hydro_2_cat"/>
</dbReference>
<sequence length="954" mass="106415">MKRAILIGLIIPLFAFAKQKDKPDNGLEVFSGTNYVRAVITAPTNNVSNYQATITSIKDNKVLWQGKVEAHKYTENGKEKVSLTVTNLSPVLWTPTNPYLYELTIKPSDGINQSEMRRRVGFRIFETHDGNLYLNHKPIFLRGIAINPPGRGIPAAVEKSREFALEYVKFMKSIHVNIIRIPDDENWYNVCDELGMMVFGGNYSGSVDEKKPPVDYDKAVAWYEEDKFGPISHHPSLMIYAMTNEVEYGGKLGDAWQRFLKYAHGKLKTWDETRLYIGNAGYGFGVAGDICDLHRYWGWYYNSPYTFLHVRNNSEIIPFKKPVQPITFTECVGNYTGPDGRYNLTPDHKNPGSQLNWTGHAPENEQAHLADEHQSFTFQRATETFRQLRTINPELSGIFPFTILFYNWDTVEKFADMHPKPVTEQTKISYQPVLLSWECYTPQVYAGSSIKPVLHIINDDDDFNDLKGAKAVWEITDKAGKVYSSESLALPEIKYYGAWMQKLNVKIPATLATGNYSLSGKILQGDKVVSHNIYPLFVANTSFVTTPKTTNVLLYDPSGKTAAAFNQLKIAYKPVTSLSNLNANSTLVIGENAAGTALAGQALTVKQFVANGGRVLALRQDSLHLPNLNAILNHPVKNVVIDLDNPKYTPQPRPSRNGYYINPERPDNEVFAGIDREKLKVWSDYTDWDLTQKGFPAVYPVTDGYVVGNKDDIKDIAVLGNFGVALESIAIGEMFNGKGSVLVTGLDLINREGKDPVATRMLTNLVAYTNTSKGHEKYPLISETIRWGVYETEKGVLTGVNSGLMVNPKAILKGKNTSIKTTITAEGHEIAGAPSGFNTRPGIQYVAYGRRAWGPYYLRGFGNIPAVADADKNNNIGKAQFWCRIPQGQRTSITKVWNPADVPLNIKITVNGQSVDQEVKAGETVMVNCPVNSSTVGMQFSADRRMVILETTFK</sequence>
<evidence type="ECO:0000256" key="1">
    <source>
        <dbReference type="ARBA" id="ARBA00007401"/>
    </source>
</evidence>
<dbReference type="InterPro" id="IPR036156">
    <property type="entry name" value="Beta-gal/glucu_dom_sf"/>
</dbReference>
<dbReference type="Pfam" id="PF00703">
    <property type="entry name" value="Glyco_hydro_2"/>
    <property type="match status" value="1"/>
</dbReference>
<dbReference type="PANTHER" id="PTHR42732:SF1">
    <property type="entry name" value="BETA-MANNOSIDASE"/>
    <property type="match status" value="1"/>
</dbReference>
<comment type="caution">
    <text evidence="4">The sequence shown here is derived from an EMBL/GenBank/DDBJ whole genome shotgun (WGS) entry which is preliminary data.</text>
</comment>
<reference evidence="4 5" key="1">
    <citation type="submission" date="2020-10" db="EMBL/GenBank/DDBJ databases">
        <title>Mucilaginibacter mali sp. nov., isolated from rhizosphere soil of apple orchard.</title>
        <authorList>
            <person name="Lee J.-S."/>
            <person name="Kim H.S."/>
            <person name="Kim J.-S."/>
        </authorList>
    </citation>
    <scope>NUCLEOTIDE SEQUENCE [LARGE SCALE GENOMIC DNA]</scope>
    <source>
        <strain evidence="4 5">KCTC 23157</strain>
    </source>
</reference>
<organism evidence="4 5">
    <name type="scientific">Mucilaginibacter boryungensis</name>
    <dbReference type="NCBI Taxonomy" id="768480"/>
    <lineage>
        <taxon>Bacteria</taxon>
        <taxon>Pseudomonadati</taxon>
        <taxon>Bacteroidota</taxon>
        <taxon>Sphingobacteriia</taxon>
        <taxon>Sphingobacteriales</taxon>
        <taxon>Sphingobacteriaceae</taxon>
        <taxon>Mucilaginibacter</taxon>
    </lineage>
</organism>
<dbReference type="Proteomes" id="UP000632774">
    <property type="component" value="Unassembled WGS sequence"/>
</dbReference>
<proteinExistence type="inferred from homology"/>
<dbReference type="GO" id="GO:0016787">
    <property type="term" value="F:hydrolase activity"/>
    <property type="evidence" value="ECO:0007669"/>
    <property type="project" value="UniProtKB-KW"/>
</dbReference>
<gene>
    <name evidence="4" type="ORF">IRJ18_08705</name>
</gene>
<dbReference type="EMBL" id="JADFFM010000001">
    <property type="protein sequence ID" value="MBE9666436.1"/>
    <property type="molecule type" value="Genomic_DNA"/>
</dbReference>
<name>A0ABR9XGN9_9SPHI</name>
<dbReference type="InterPro" id="IPR013783">
    <property type="entry name" value="Ig-like_fold"/>
</dbReference>
<evidence type="ECO:0000313" key="4">
    <source>
        <dbReference type="EMBL" id="MBE9666436.1"/>
    </source>
</evidence>
<dbReference type="InterPro" id="IPR006102">
    <property type="entry name" value="Ig-like_GH2"/>
</dbReference>
<feature type="domain" description="Glycoside hydrolase family 2 immunoglobulin-like beta-sandwich" evidence="2">
    <location>
        <begin position="44"/>
        <end position="123"/>
    </location>
</feature>
<dbReference type="RefSeq" id="WP_194105795.1">
    <property type="nucleotide sequence ID" value="NZ_JADFFM010000001.1"/>
</dbReference>
<keyword evidence="4" id="KW-0378">Hydrolase</keyword>